<evidence type="ECO:0000256" key="2">
    <source>
        <dbReference type="ARBA" id="ARBA00022801"/>
    </source>
</evidence>
<keyword evidence="6" id="KW-1185">Reference proteome</keyword>
<dbReference type="PANTHER" id="PTHR43142">
    <property type="entry name" value="CARBOXYLIC ESTER HYDROLASE"/>
    <property type="match status" value="1"/>
</dbReference>
<dbReference type="InterPro" id="IPR029058">
    <property type="entry name" value="AB_hydrolase_fold"/>
</dbReference>
<sequence length="559" mass="62046">MGATQSTLQSHVLSTSRGKLKGVKYVDENGRTLCYRYAKVPYALPPVGPFRWRRPRALPDDFSFNNASGDPGDYTRFGPVCPQPTHMFNFDKAMVANPPGEPSDEDVQDEDCLYLNIWVPAQTAPSHGWPVQIHIHGGWLQVGSACQSSDHDPCDLLADSTPRIIVSPTHRLGVFGFLGGEDLVGLGEDLSASNYGLWDQRCAIEWVAKHISLFGGDPHNLTVGGQSAGAYSAFFQLYYDAFRPASERLIRRAYLWSNAVAVQPNPVDSPALTAQFDDLCGVLNVSTTATQAQKLSSLRAVTSADIVSSFHKMKLYTFRASTDKAFISPTLISSVLSGEFATRLARNGTRLLLCEVEHEDRFYRLNNPPKSYAAFLQGLRNYYPEAVVNALVSHYSMPVDQNDAETWADLFGTMISDAQVHASQRGLTHALLHPNIAVPGIEAFPAANLLRFRIQWRAKCVDDWVHPHLGTCHVLDAPIWWASGWRAGFTEQDKESTLRFIEIFGQWLSGHDVAQPGSQGERSLTLLDKSGAICWNQSDDHWERELEVWNVIQAAQQVT</sequence>
<feature type="domain" description="Carboxylesterase type B" evidence="4">
    <location>
        <begin position="10"/>
        <end position="432"/>
    </location>
</feature>
<comment type="caution">
    <text evidence="5">The sequence shown here is derived from an EMBL/GenBank/DDBJ whole genome shotgun (WGS) entry which is preliminary data.</text>
</comment>
<dbReference type="Gene3D" id="3.40.50.1820">
    <property type="entry name" value="alpha/beta hydrolase"/>
    <property type="match status" value="1"/>
</dbReference>
<evidence type="ECO:0000313" key="6">
    <source>
        <dbReference type="Proteomes" id="UP001203852"/>
    </source>
</evidence>
<gene>
    <name evidence="5" type="ORF">EDD36DRAFT_222747</name>
</gene>
<dbReference type="InterPro" id="IPR019819">
    <property type="entry name" value="Carboxylesterase_B_CS"/>
</dbReference>
<name>A0AAN6DYC4_9EURO</name>
<keyword evidence="2 3" id="KW-0378">Hydrolase</keyword>
<evidence type="ECO:0000256" key="3">
    <source>
        <dbReference type="RuleBase" id="RU361235"/>
    </source>
</evidence>
<dbReference type="Pfam" id="PF00135">
    <property type="entry name" value="COesterase"/>
    <property type="match status" value="1"/>
</dbReference>
<evidence type="ECO:0000313" key="5">
    <source>
        <dbReference type="EMBL" id="KAI1614308.1"/>
    </source>
</evidence>
<dbReference type="InterPro" id="IPR019826">
    <property type="entry name" value="Carboxylesterase_B_AS"/>
</dbReference>
<dbReference type="Proteomes" id="UP001203852">
    <property type="component" value="Unassembled WGS sequence"/>
</dbReference>
<dbReference type="EMBL" id="MU404353">
    <property type="protein sequence ID" value="KAI1614308.1"/>
    <property type="molecule type" value="Genomic_DNA"/>
</dbReference>
<protein>
    <recommendedName>
        <fullName evidence="3">Carboxylic ester hydrolase</fullName>
        <ecNumber evidence="3">3.1.1.-</ecNumber>
    </recommendedName>
</protein>
<evidence type="ECO:0000259" key="4">
    <source>
        <dbReference type="Pfam" id="PF00135"/>
    </source>
</evidence>
<dbReference type="EC" id="3.1.1.-" evidence="3"/>
<dbReference type="PANTHER" id="PTHR43142:SF8">
    <property type="entry name" value="CARBOXYLIC ESTER HYDROLASE"/>
    <property type="match status" value="1"/>
</dbReference>
<reference evidence="5" key="1">
    <citation type="journal article" date="2022" name="bioRxiv">
        <title>Deciphering the potential niche of two novel black yeast fungi from a biological soil crust based on their genomes, phenotypes, and melanin regulation.</title>
        <authorList>
            <consortium name="DOE Joint Genome Institute"/>
            <person name="Carr E.C."/>
            <person name="Barton Q."/>
            <person name="Grambo S."/>
            <person name="Sullivan M."/>
            <person name="Renfro C.M."/>
            <person name="Kuo A."/>
            <person name="Pangilinan J."/>
            <person name="Lipzen A."/>
            <person name="Keymanesh K."/>
            <person name="Savage E."/>
            <person name="Barry K."/>
            <person name="Grigoriev I.V."/>
            <person name="Riekhof W.R."/>
            <person name="Harris S.S."/>
        </authorList>
    </citation>
    <scope>NUCLEOTIDE SEQUENCE</scope>
    <source>
        <strain evidence="5">JF 03-4F</strain>
    </source>
</reference>
<comment type="similarity">
    <text evidence="1 3">Belongs to the type-B carboxylesterase/lipase family.</text>
</comment>
<accession>A0AAN6DYC4</accession>
<dbReference type="SUPFAM" id="SSF53474">
    <property type="entry name" value="alpha/beta-Hydrolases"/>
    <property type="match status" value="1"/>
</dbReference>
<dbReference type="GO" id="GO:0016787">
    <property type="term" value="F:hydrolase activity"/>
    <property type="evidence" value="ECO:0007669"/>
    <property type="project" value="UniProtKB-KW"/>
</dbReference>
<dbReference type="AlphaFoldDB" id="A0AAN6DYC4"/>
<proteinExistence type="inferred from homology"/>
<evidence type="ECO:0000256" key="1">
    <source>
        <dbReference type="ARBA" id="ARBA00005964"/>
    </source>
</evidence>
<organism evidence="5 6">
    <name type="scientific">Exophiala viscosa</name>
    <dbReference type="NCBI Taxonomy" id="2486360"/>
    <lineage>
        <taxon>Eukaryota</taxon>
        <taxon>Fungi</taxon>
        <taxon>Dikarya</taxon>
        <taxon>Ascomycota</taxon>
        <taxon>Pezizomycotina</taxon>
        <taxon>Eurotiomycetes</taxon>
        <taxon>Chaetothyriomycetidae</taxon>
        <taxon>Chaetothyriales</taxon>
        <taxon>Herpotrichiellaceae</taxon>
        <taxon>Exophiala</taxon>
    </lineage>
</organism>
<dbReference type="InterPro" id="IPR002018">
    <property type="entry name" value="CarbesteraseB"/>
</dbReference>
<dbReference type="PROSITE" id="PS00941">
    <property type="entry name" value="CARBOXYLESTERASE_B_2"/>
    <property type="match status" value="1"/>
</dbReference>
<dbReference type="PROSITE" id="PS00122">
    <property type="entry name" value="CARBOXYLESTERASE_B_1"/>
    <property type="match status" value="1"/>
</dbReference>